<sequence>MIPSSGLPYDDSSPWSPLQPQGTNTGLVNTLVLCPGKDCESSSSDGTSVFTPAATDPSHDFVDATSTTHTDLQD</sequence>
<feature type="region of interest" description="Disordered" evidence="1">
    <location>
        <begin position="1"/>
        <end position="25"/>
    </location>
</feature>
<dbReference type="Proteomes" id="UP000241546">
    <property type="component" value="Unassembled WGS sequence"/>
</dbReference>
<feature type="non-terminal residue" evidence="2">
    <location>
        <position position="74"/>
    </location>
</feature>
<gene>
    <name evidence="2" type="ORF">BBK36DRAFT_1120046</name>
</gene>
<accession>A0A2T4B9M6</accession>
<proteinExistence type="predicted"/>
<reference evidence="3" key="1">
    <citation type="submission" date="2016-07" db="EMBL/GenBank/DDBJ databases">
        <title>Multiple horizontal gene transfer events from other fungi enriched the ability of initially mycotrophic Trichoderma (Ascomycota) to feed on dead plant biomass.</title>
        <authorList>
            <consortium name="DOE Joint Genome Institute"/>
            <person name="Atanasova L."/>
            <person name="Chenthamara K."/>
            <person name="Zhang J."/>
            <person name="Grujic M."/>
            <person name="Henrissat B."/>
            <person name="Kuo A."/>
            <person name="Aerts A."/>
            <person name="Salamov A."/>
            <person name="Lipzen A."/>
            <person name="Labutti K."/>
            <person name="Barry K."/>
            <person name="Miao Y."/>
            <person name="Rahimi M.J."/>
            <person name="Shen Q."/>
            <person name="Grigoriev I.V."/>
            <person name="Kubicek C.P."/>
            <person name="Druzhinina I.S."/>
        </authorList>
    </citation>
    <scope>NUCLEOTIDE SEQUENCE [LARGE SCALE GENOMIC DNA]</scope>
    <source>
        <strain evidence="3">TUCIM 6016</strain>
    </source>
</reference>
<evidence type="ECO:0000256" key="1">
    <source>
        <dbReference type="SAM" id="MobiDB-lite"/>
    </source>
</evidence>
<evidence type="ECO:0000313" key="2">
    <source>
        <dbReference type="EMBL" id="PTB66020.1"/>
    </source>
</evidence>
<feature type="compositionally biased region" description="Polar residues" evidence="1">
    <location>
        <begin position="41"/>
        <end position="50"/>
    </location>
</feature>
<dbReference type="RefSeq" id="XP_024749340.1">
    <property type="nucleotide sequence ID" value="XM_024890650.1"/>
</dbReference>
<dbReference type="EMBL" id="KZ680214">
    <property type="protein sequence ID" value="PTB66020.1"/>
    <property type="molecule type" value="Genomic_DNA"/>
</dbReference>
<evidence type="ECO:0000313" key="3">
    <source>
        <dbReference type="Proteomes" id="UP000241546"/>
    </source>
</evidence>
<feature type="region of interest" description="Disordered" evidence="1">
    <location>
        <begin position="38"/>
        <end position="74"/>
    </location>
</feature>
<keyword evidence="3" id="KW-1185">Reference proteome</keyword>
<dbReference type="AlphaFoldDB" id="A0A2T4B9M6"/>
<protein>
    <submittedName>
        <fullName evidence="2">Uncharacterized protein</fullName>
    </submittedName>
</protein>
<feature type="compositionally biased region" description="Polar residues" evidence="1">
    <location>
        <begin position="64"/>
        <end position="74"/>
    </location>
</feature>
<name>A0A2T4B9M6_9HYPO</name>
<organism evidence="2 3">
    <name type="scientific">Trichoderma citrinoviride</name>
    <dbReference type="NCBI Taxonomy" id="58853"/>
    <lineage>
        <taxon>Eukaryota</taxon>
        <taxon>Fungi</taxon>
        <taxon>Dikarya</taxon>
        <taxon>Ascomycota</taxon>
        <taxon>Pezizomycotina</taxon>
        <taxon>Sordariomycetes</taxon>
        <taxon>Hypocreomycetidae</taxon>
        <taxon>Hypocreales</taxon>
        <taxon>Hypocreaceae</taxon>
        <taxon>Trichoderma</taxon>
    </lineage>
</organism>
<feature type="compositionally biased region" description="Polar residues" evidence="1">
    <location>
        <begin position="13"/>
        <end position="25"/>
    </location>
</feature>
<dbReference type="GeneID" id="36598768"/>